<protein>
    <submittedName>
        <fullName evidence="1">Uncharacterized protein</fullName>
    </submittedName>
</protein>
<reference evidence="1" key="2">
    <citation type="journal article" date="2015" name="Data Brief">
        <title>Shoot transcriptome of the giant reed, Arundo donax.</title>
        <authorList>
            <person name="Barrero R.A."/>
            <person name="Guerrero F.D."/>
            <person name="Moolhuijzen P."/>
            <person name="Goolsby J.A."/>
            <person name="Tidwell J."/>
            <person name="Bellgard S.E."/>
            <person name="Bellgard M.I."/>
        </authorList>
    </citation>
    <scope>NUCLEOTIDE SEQUENCE</scope>
    <source>
        <tissue evidence="1">Shoot tissue taken approximately 20 cm above the soil surface</tissue>
    </source>
</reference>
<dbReference type="AlphaFoldDB" id="A0A0A8Y725"/>
<reference evidence="1" key="1">
    <citation type="submission" date="2014-09" db="EMBL/GenBank/DDBJ databases">
        <authorList>
            <person name="Magalhaes I.L.F."/>
            <person name="Oliveira U."/>
            <person name="Santos F.R."/>
            <person name="Vidigal T.H.D.A."/>
            <person name="Brescovit A.D."/>
            <person name="Santos A.J."/>
        </authorList>
    </citation>
    <scope>NUCLEOTIDE SEQUENCE</scope>
    <source>
        <tissue evidence="1">Shoot tissue taken approximately 20 cm above the soil surface</tissue>
    </source>
</reference>
<proteinExistence type="predicted"/>
<name>A0A0A8Y725_ARUDO</name>
<sequence>MYITILLALLASLPVASVSSTKLPTVTI</sequence>
<organism evidence="1">
    <name type="scientific">Arundo donax</name>
    <name type="common">Giant reed</name>
    <name type="synonym">Donax arundinaceus</name>
    <dbReference type="NCBI Taxonomy" id="35708"/>
    <lineage>
        <taxon>Eukaryota</taxon>
        <taxon>Viridiplantae</taxon>
        <taxon>Streptophyta</taxon>
        <taxon>Embryophyta</taxon>
        <taxon>Tracheophyta</taxon>
        <taxon>Spermatophyta</taxon>
        <taxon>Magnoliopsida</taxon>
        <taxon>Liliopsida</taxon>
        <taxon>Poales</taxon>
        <taxon>Poaceae</taxon>
        <taxon>PACMAD clade</taxon>
        <taxon>Arundinoideae</taxon>
        <taxon>Arundineae</taxon>
        <taxon>Arundo</taxon>
    </lineage>
</organism>
<accession>A0A0A8Y725</accession>
<evidence type="ECO:0000313" key="1">
    <source>
        <dbReference type="EMBL" id="JAD21884.1"/>
    </source>
</evidence>
<dbReference type="EMBL" id="GBRH01276011">
    <property type="protein sequence ID" value="JAD21884.1"/>
    <property type="molecule type" value="Transcribed_RNA"/>
</dbReference>